<evidence type="ECO:0000313" key="1">
    <source>
        <dbReference type="EMBL" id="TWU31310.1"/>
    </source>
</evidence>
<dbReference type="AlphaFoldDB" id="A0A5C6D3E1"/>
<reference evidence="1 2" key="1">
    <citation type="submission" date="2019-02" db="EMBL/GenBank/DDBJ databases">
        <title>Deep-cultivation of Planctomycetes and their phenomic and genomic characterization uncovers novel biology.</title>
        <authorList>
            <person name="Wiegand S."/>
            <person name="Jogler M."/>
            <person name="Boedeker C."/>
            <person name="Pinto D."/>
            <person name="Vollmers J."/>
            <person name="Rivas-Marin E."/>
            <person name="Kohn T."/>
            <person name="Peeters S.H."/>
            <person name="Heuer A."/>
            <person name="Rast P."/>
            <person name="Oberbeckmann S."/>
            <person name="Bunk B."/>
            <person name="Jeske O."/>
            <person name="Meyerdierks A."/>
            <person name="Storesund J.E."/>
            <person name="Kallscheuer N."/>
            <person name="Luecker S."/>
            <person name="Lage O.M."/>
            <person name="Pohl T."/>
            <person name="Merkel B.J."/>
            <person name="Hornburger P."/>
            <person name="Mueller R.-W."/>
            <person name="Bruemmer F."/>
            <person name="Labrenz M."/>
            <person name="Spormann A.M."/>
            <person name="Op Den Camp H."/>
            <person name="Overmann J."/>
            <person name="Amann R."/>
            <person name="Jetten M.S.M."/>
            <person name="Mascher T."/>
            <person name="Medema M.H."/>
            <person name="Devos D.P."/>
            <person name="Kaster A.-K."/>
            <person name="Ovreas L."/>
            <person name="Rohde M."/>
            <person name="Galperin M.Y."/>
            <person name="Jogler C."/>
        </authorList>
    </citation>
    <scope>NUCLEOTIDE SEQUENCE [LARGE SCALE GENOMIC DNA]</scope>
    <source>
        <strain evidence="1 2">Poly41</strain>
    </source>
</reference>
<accession>A0A5C6D3E1</accession>
<dbReference type="RefSeq" id="WP_146530907.1">
    <property type="nucleotide sequence ID" value="NZ_SJPV01000017.1"/>
</dbReference>
<keyword evidence="2" id="KW-1185">Reference proteome</keyword>
<proteinExistence type="predicted"/>
<comment type="caution">
    <text evidence="1">The sequence shown here is derived from an EMBL/GenBank/DDBJ whole genome shotgun (WGS) entry which is preliminary data.</text>
</comment>
<protein>
    <submittedName>
        <fullName evidence="1">Uncharacterized protein</fullName>
    </submittedName>
</protein>
<organism evidence="1 2">
    <name type="scientific">Novipirellula artificiosorum</name>
    <dbReference type="NCBI Taxonomy" id="2528016"/>
    <lineage>
        <taxon>Bacteria</taxon>
        <taxon>Pseudomonadati</taxon>
        <taxon>Planctomycetota</taxon>
        <taxon>Planctomycetia</taxon>
        <taxon>Pirellulales</taxon>
        <taxon>Pirellulaceae</taxon>
        <taxon>Novipirellula</taxon>
    </lineage>
</organism>
<sequence>MRPPGPRIWNVVIWRHKQYQPFALQTVPVWRQEKHLPKKIKKLVQSVGRIAASKSTKKKDVLESLYGDLLQRTGQLLGRAKSLIQTARGESQRIDVLLKITALEHWINLTQQVCDTARRRVLLGESVPNCEKLFSMFESHTQLYRRGKAGQPNQYGRLVLVYEDDAGFISHYHLMDRTAQDQEVVVEQTNVAQRSMAVKSVPHRSIVVFTLMRMKISCMESLTKFVFYHVIPVSMLSV</sequence>
<evidence type="ECO:0000313" key="2">
    <source>
        <dbReference type="Proteomes" id="UP000319143"/>
    </source>
</evidence>
<dbReference type="Proteomes" id="UP000319143">
    <property type="component" value="Unassembled WGS sequence"/>
</dbReference>
<dbReference type="EMBL" id="SJPV01000017">
    <property type="protein sequence ID" value="TWU31310.1"/>
    <property type="molecule type" value="Genomic_DNA"/>
</dbReference>
<name>A0A5C6D3E1_9BACT</name>
<dbReference type="OrthoDB" id="240727at2"/>
<gene>
    <name evidence="1" type="ORF">Poly41_61790</name>
</gene>